<dbReference type="InterPro" id="IPR005336">
    <property type="entry name" value="MPC"/>
</dbReference>
<evidence type="ECO:0000313" key="12">
    <source>
        <dbReference type="Proteomes" id="UP001275084"/>
    </source>
</evidence>
<dbReference type="AlphaFoldDB" id="A0AAJ0MK13"/>
<dbReference type="PANTHER" id="PTHR14154">
    <property type="entry name" value="UPF0041 BRAIN PROTEIN 44-RELATED"/>
    <property type="match status" value="1"/>
</dbReference>
<feature type="compositionally biased region" description="Polar residues" evidence="10">
    <location>
        <begin position="26"/>
        <end position="38"/>
    </location>
</feature>
<evidence type="ECO:0000256" key="4">
    <source>
        <dbReference type="ARBA" id="ARBA00022692"/>
    </source>
</evidence>
<evidence type="ECO:0000256" key="6">
    <source>
        <dbReference type="ARBA" id="ARBA00022989"/>
    </source>
</evidence>
<organism evidence="11 12">
    <name type="scientific">Lasiosphaeria hispida</name>
    <dbReference type="NCBI Taxonomy" id="260671"/>
    <lineage>
        <taxon>Eukaryota</taxon>
        <taxon>Fungi</taxon>
        <taxon>Dikarya</taxon>
        <taxon>Ascomycota</taxon>
        <taxon>Pezizomycotina</taxon>
        <taxon>Sordariomycetes</taxon>
        <taxon>Sordariomycetidae</taxon>
        <taxon>Sordariales</taxon>
        <taxon>Lasiosphaeriaceae</taxon>
        <taxon>Lasiosphaeria</taxon>
    </lineage>
</organism>
<comment type="similarity">
    <text evidence="2 9">Belongs to the mitochondrial pyruvate carrier (MPC) (TC 2.A.105) family.</text>
</comment>
<evidence type="ECO:0000256" key="5">
    <source>
        <dbReference type="ARBA" id="ARBA00022792"/>
    </source>
</evidence>
<dbReference type="Proteomes" id="UP001275084">
    <property type="component" value="Unassembled WGS sequence"/>
</dbReference>
<evidence type="ECO:0000256" key="3">
    <source>
        <dbReference type="ARBA" id="ARBA00022448"/>
    </source>
</evidence>
<keyword evidence="4 9" id="KW-0812">Transmembrane</keyword>
<comment type="caution">
    <text evidence="9">Lacks conserved residue(s) required for the propagation of feature annotation.</text>
</comment>
<gene>
    <name evidence="11" type="ORF">B0T25DRAFT_596503</name>
</gene>
<name>A0AAJ0MK13_9PEZI</name>
<protein>
    <recommendedName>
        <fullName evidence="9">Mitochondrial pyruvate carrier</fullName>
    </recommendedName>
</protein>
<dbReference type="EMBL" id="JAUIQD010000001">
    <property type="protein sequence ID" value="KAK3363334.1"/>
    <property type="molecule type" value="Genomic_DNA"/>
</dbReference>
<evidence type="ECO:0000313" key="11">
    <source>
        <dbReference type="EMBL" id="KAK3363334.1"/>
    </source>
</evidence>
<evidence type="ECO:0000256" key="8">
    <source>
        <dbReference type="ARBA" id="ARBA00023136"/>
    </source>
</evidence>
<reference evidence="11" key="2">
    <citation type="submission" date="2023-06" db="EMBL/GenBank/DDBJ databases">
        <authorList>
            <consortium name="Lawrence Berkeley National Laboratory"/>
            <person name="Haridas S."/>
            <person name="Hensen N."/>
            <person name="Bonometti L."/>
            <person name="Westerberg I."/>
            <person name="Brannstrom I.O."/>
            <person name="Guillou S."/>
            <person name="Cros-Aarteil S."/>
            <person name="Calhoun S."/>
            <person name="Kuo A."/>
            <person name="Mondo S."/>
            <person name="Pangilinan J."/>
            <person name="Riley R."/>
            <person name="Labutti K."/>
            <person name="Andreopoulos B."/>
            <person name="Lipzen A."/>
            <person name="Chen C."/>
            <person name="Yanf M."/>
            <person name="Daum C."/>
            <person name="Ng V."/>
            <person name="Clum A."/>
            <person name="Steindorff A."/>
            <person name="Ohm R."/>
            <person name="Martin F."/>
            <person name="Silar P."/>
            <person name="Natvig D."/>
            <person name="Lalanne C."/>
            <person name="Gautier V."/>
            <person name="Ament-Velasquez S.L."/>
            <person name="Kruys A."/>
            <person name="Hutchinson M.I."/>
            <person name="Powell A.J."/>
            <person name="Barry K."/>
            <person name="Miller A.N."/>
            <person name="Grigoriev I.V."/>
            <person name="Debuchy R."/>
            <person name="Gladieux P."/>
            <person name="Thoren M.H."/>
            <person name="Johannesson H."/>
        </authorList>
    </citation>
    <scope>NUCLEOTIDE SEQUENCE</scope>
    <source>
        <strain evidence="11">CBS 955.72</strain>
    </source>
</reference>
<evidence type="ECO:0000256" key="10">
    <source>
        <dbReference type="SAM" id="MobiDB-lite"/>
    </source>
</evidence>
<dbReference type="Pfam" id="PF03650">
    <property type="entry name" value="MPC"/>
    <property type="match status" value="1"/>
</dbReference>
<evidence type="ECO:0000256" key="2">
    <source>
        <dbReference type="ARBA" id="ARBA00006416"/>
    </source>
</evidence>
<feature type="transmembrane region" description="Helical" evidence="9">
    <location>
        <begin position="124"/>
        <end position="142"/>
    </location>
</feature>
<comment type="function">
    <text evidence="9">Mediates the uptake of pyruvate into mitochondria.</text>
</comment>
<reference evidence="11" key="1">
    <citation type="journal article" date="2023" name="Mol. Phylogenet. Evol.">
        <title>Genome-scale phylogeny and comparative genomics of the fungal order Sordariales.</title>
        <authorList>
            <person name="Hensen N."/>
            <person name="Bonometti L."/>
            <person name="Westerberg I."/>
            <person name="Brannstrom I.O."/>
            <person name="Guillou S."/>
            <person name="Cros-Aarteil S."/>
            <person name="Calhoun S."/>
            <person name="Haridas S."/>
            <person name="Kuo A."/>
            <person name="Mondo S."/>
            <person name="Pangilinan J."/>
            <person name="Riley R."/>
            <person name="LaButti K."/>
            <person name="Andreopoulos B."/>
            <person name="Lipzen A."/>
            <person name="Chen C."/>
            <person name="Yan M."/>
            <person name="Daum C."/>
            <person name="Ng V."/>
            <person name="Clum A."/>
            <person name="Steindorff A."/>
            <person name="Ohm R.A."/>
            <person name="Martin F."/>
            <person name="Silar P."/>
            <person name="Natvig D.O."/>
            <person name="Lalanne C."/>
            <person name="Gautier V."/>
            <person name="Ament-Velasquez S.L."/>
            <person name="Kruys A."/>
            <person name="Hutchinson M.I."/>
            <person name="Powell A.J."/>
            <person name="Barry K."/>
            <person name="Miller A.N."/>
            <person name="Grigoriev I.V."/>
            <person name="Debuchy R."/>
            <person name="Gladieux P."/>
            <person name="Hiltunen Thoren M."/>
            <person name="Johannesson H."/>
        </authorList>
    </citation>
    <scope>NUCLEOTIDE SEQUENCE</scope>
    <source>
        <strain evidence="11">CBS 955.72</strain>
    </source>
</reference>
<keyword evidence="5 9" id="KW-0999">Mitochondrion inner membrane</keyword>
<keyword evidence="7 9" id="KW-0496">Mitochondrion</keyword>
<dbReference type="GO" id="GO:0006850">
    <property type="term" value="P:pyruvate import into mitochondria"/>
    <property type="evidence" value="ECO:0007669"/>
    <property type="project" value="InterPro"/>
</dbReference>
<evidence type="ECO:0000256" key="7">
    <source>
        <dbReference type="ARBA" id="ARBA00023128"/>
    </source>
</evidence>
<evidence type="ECO:0000256" key="9">
    <source>
        <dbReference type="RuleBase" id="RU363100"/>
    </source>
</evidence>
<accession>A0AAJ0MK13</accession>
<feature type="region of interest" description="Disordered" evidence="10">
    <location>
        <begin position="26"/>
        <end position="54"/>
    </location>
</feature>
<comment type="subcellular location">
    <subcellularLocation>
        <location evidence="1 9">Mitochondrion inner membrane</location>
        <topology evidence="1 9">Multi-pass membrane protein</topology>
    </subcellularLocation>
</comment>
<proteinExistence type="inferred from homology"/>
<keyword evidence="12" id="KW-1185">Reference proteome</keyword>
<dbReference type="GO" id="GO:0005743">
    <property type="term" value="C:mitochondrial inner membrane"/>
    <property type="evidence" value="ECO:0007669"/>
    <property type="project" value="UniProtKB-SubCell"/>
</dbReference>
<evidence type="ECO:0000256" key="1">
    <source>
        <dbReference type="ARBA" id="ARBA00004448"/>
    </source>
</evidence>
<keyword evidence="3 9" id="KW-0813">Transport</keyword>
<keyword evidence="6 9" id="KW-1133">Transmembrane helix</keyword>
<comment type="caution">
    <text evidence="11">The sequence shown here is derived from an EMBL/GenBank/DDBJ whole genome shotgun (WGS) entry which is preliminary data.</text>
</comment>
<sequence length="168" mass="18255">MAPASNIFRASRPVFRSQFFTSSLSRRNPASKRWQSTDGAAGTGANTGGPKAAPESWASRMWNSPIGVKTVHFWAPVMKWGLVLAGISDFARPAENLSLTQNAALTATGIIWTRWCLIIKPKNYLLAAVNFFLGLVGVIQVSRITMYNQSQKALTAKADAEAKEVVQA</sequence>
<keyword evidence="8 9" id="KW-0472">Membrane</keyword>